<feature type="region of interest" description="Disordered" evidence="1">
    <location>
        <begin position="70"/>
        <end position="93"/>
    </location>
</feature>
<organism evidence="3 4">
    <name type="scientific">Ceratopteris richardii</name>
    <name type="common">Triangle waterfern</name>
    <dbReference type="NCBI Taxonomy" id="49495"/>
    <lineage>
        <taxon>Eukaryota</taxon>
        <taxon>Viridiplantae</taxon>
        <taxon>Streptophyta</taxon>
        <taxon>Embryophyta</taxon>
        <taxon>Tracheophyta</taxon>
        <taxon>Polypodiopsida</taxon>
        <taxon>Polypodiidae</taxon>
        <taxon>Polypodiales</taxon>
        <taxon>Pteridineae</taxon>
        <taxon>Pteridaceae</taxon>
        <taxon>Parkerioideae</taxon>
        <taxon>Ceratopteris</taxon>
    </lineage>
</organism>
<dbReference type="AlphaFoldDB" id="A0A8T2R3N9"/>
<evidence type="ECO:0000256" key="1">
    <source>
        <dbReference type="SAM" id="MobiDB-lite"/>
    </source>
</evidence>
<feature type="compositionally biased region" description="Polar residues" evidence="1">
    <location>
        <begin position="480"/>
        <end position="506"/>
    </location>
</feature>
<feature type="compositionally biased region" description="Basic and acidic residues" evidence="1">
    <location>
        <begin position="401"/>
        <end position="422"/>
    </location>
</feature>
<sequence>MSLLCKVKRRRKCFVSKRVTQLNRSVGAARTSSPAEGTEDADGDEYSDIENLEDGQLKADDEFDYLVSIPDPPDGKTGTSSDSVPRTDASSPALSRISPYVEKNIGDDGHFVGDRSSSRPRFVRIAKLFISCVGAFYIGRLVRTFCIILATRVFLLYHSDRHCGLQSSIRQDSRINDEIAHAIEGKEAGTSDIHYFNILASHESSSADLKHMESASDPKNTQVLSTEADEDIRLLENRKQLKRLNCMKLPPSVSFLDETLSEPPSAKSSPKAWLQRAGSSVLTGSPDLRQAMLKSKGIFRTKKKKEPQSVPSSPLCTDAEATSSCSIVTDESDSEKSVRPVRVFRKSKFRPVLSRSNEMDATEKNIGILDQGRSGNYPSENVQIQKIPELFDSLIMKKINKESDHSEDAGKRKGSNKGRDDNVAGAGKGKMKMIGLNKPFSENEGIHAQSKASNARSLKEIEKSVFFGTGKGPVHRTGGMFQSSSKPSTIATSTKARSDYTRSATGSLLRPSVRREGRSRQQIVSIGNAWLAAGLTIIMAGLLKGRIIAMAGLICYWYILSFCRKRYNIVQS</sequence>
<keyword evidence="2" id="KW-0472">Membrane</keyword>
<feature type="region of interest" description="Disordered" evidence="1">
    <location>
        <begin position="22"/>
        <end position="51"/>
    </location>
</feature>
<comment type="caution">
    <text evidence="3">The sequence shown here is derived from an EMBL/GenBank/DDBJ whole genome shotgun (WGS) entry which is preliminary data.</text>
</comment>
<evidence type="ECO:0000313" key="3">
    <source>
        <dbReference type="EMBL" id="KAH7291002.1"/>
    </source>
</evidence>
<dbReference type="OrthoDB" id="1931201at2759"/>
<reference evidence="3" key="1">
    <citation type="submission" date="2021-08" db="EMBL/GenBank/DDBJ databases">
        <title>WGS assembly of Ceratopteris richardii.</title>
        <authorList>
            <person name="Marchant D.B."/>
            <person name="Chen G."/>
            <person name="Jenkins J."/>
            <person name="Shu S."/>
            <person name="Leebens-Mack J."/>
            <person name="Grimwood J."/>
            <person name="Schmutz J."/>
            <person name="Soltis P."/>
            <person name="Soltis D."/>
            <person name="Chen Z.-H."/>
        </authorList>
    </citation>
    <scope>NUCLEOTIDE SEQUENCE</scope>
    <source>
        <strain evidence="3">Whitten #5841</strain>
        <tissue evidence="3">Leaf</tissue>
    </source>
</reference>
<feature type="region of interest" description="Disordered" evidence="1">
    <location>
        <begin position="476"/>
        <end position="506"/>
    </location>
</feature>
<gene>
    <name evidence="3" type="ORF">KP509_30G072900</name>
</gene>
<feature type="region of interest" description="Disordered" evidence="1">
    <location>
        <begin position="401"/>
        <end position="429"/>
    </location>
</feature>
<proteinExistence type="predicted"/>
<protein>
    <submittedName>
        <fullName evidence="3">Uncharacterized protein</fullName>
    </submittedName>
</protein>
<dbReference type="Proteomes" id="UP000825935">
    <property type="component" value="Chromosome 30"/>
</dbReference>
<dbReference type="EMBL" id="CM035435">
    <property type="protein sequence ID" value="KAH7291002.1"/>
    <property type="molecule type" value="Genomic_DNA"/>
</dbReference>
<keyword evidence="2" id="KW-0812">Transmembrane</keyword>
<feature type="compositionally biased region" description="Polar residues" evidence="1">
    <location>
        <begin position="77"/>
        <end position="93"/>
    </location>
</feature>
<evidence type="ECO:0000313" key="4">
    <source>
        <dbReference type="Proteomes" id="UP000825935"/>
    </source>
</evidence>
<keyword evidence="4" id="KW-1185">Reference proteome</keyword>
<feature type="compositionally biased region" description="Polar residues" evidence="1">
    <location>
        <begin position="22"/>
        <end position="35"/>
    </location>
</feature>
<name>A0A8T2R3N9_CERRI</name>
<feature type="transmembrane region" description="Helical" evidence="2">
    <location>
        <begin position="529"/>
        <end position="559"/>
    </location>
</feature>
<feature type="compositionally biased region" description="Acidic residues" evidence="1">
    <location>
        <begin position="37"/>
        <end position="51"/>
    </location>
</feature>
<accession>A0A8T2R3N9</accession>
<keyword evidence="2" id="KW-1133">Transmembrane helix</keyword>
<evidence type="ECO:0000256" key="2">
    <source>
        <dbReference type="SAM" id="Phobius"/>
    </source>
</evidence>